<name>A0AAJ5VSF4_9HYPH</name>
<sequence length="286" mass="31109">MSAISQKSAPMARAQRYLVAAICVLVITLMLGPMVLSFFASIKTPAEASASPPNYLPHSLSGENYGKILDYQAGLSTYAGNSFLVAAIAIVLCLVLAVPAGYGLARFRLPFKELIFVLMLAPLMIPYQALLIPIYLNFSKIGLANSHLGLAIVHAVLQLPFSIYLMRNAFEAIPREIEEAALIDGATSFQVLRRIFLPLVMPGVVTVMLFTFINSWNEFLAALIFMNKESSFTVPIMLVSVRTGRLGAVDWGALQAGVIVSVLPCILIYVLLQKYYVSGFLNGAVK</sequence>
<feature type="domain" description="ABC transmembrane type-1" evidence="8">
    <location>
        <begin position="79"/>
        <end position="272"/>
    </location>
</feature>
<comment type="subcellular location">
    <subcellularLocation>
        <location evidence="1 7">Cell membrane</location>
        <topology evidence="1 7">Multi-pass membrane protein</topology>
    </subcellularLocation>
</comment>
<evidence type="ECO:0000256" key="4">
    <source>
        <dbReference type="ARBA" id="ARBA00022692"/>
    </source>
</evidence>
<dbReference type="Gene3D" id="1.10.3720.10">
    <property type="entry name" value="MetI-like"/>
    <property type="match status" value="1"/>
</dbReference>
<dbReference type="Proteomes" id="UP001217476">
    <property type="component" value="Chromosome"/>
</dbReference>
<dbReference type="InterPro" id="IPR035906">
    <property type="entry name" value="MetI-like_sf"/>
</dbReference>
<proteinExistence type="inferred from homology"/>
<accession>A0AAJ5VSF4</accession>
<keyword evidence="4 7" id="KW-0812">Transmembrane</keyword>
<feature type="transmembrane region" description="Helical" evidence="7">
    <location>
        <begin position="114"/>
        <end position="136"/>
    </location>
</feature>
<dbReference type="InterPro" id="IPR000515">
    <property type="entry name" value="MetI-like"/>
</dbReference>
<dbReference type="PANTHER" id="PTHR43744">
    <property type="entry name" value="ABC TRANSPORTER PERMEASE PROTEIN MG189-RELATED-RELATED"/>
    <property type="match status" value="1"/>
</dbReference>
<evidence type="ECO:0000313" key="9">
    <source>
        <dbReference type="EMBL" id="WEK03301.1"/>
    </source>
</evidence>
<evidence type="ECO:0000256" key="7">
    <source>
        <dbReference type="RuleBase" id="RU363032"/>
    </source>
</evidence>
<keyword evidence="5 7" id="KW-1133">Transmembrane helix</keyword>
<feature type="transmembrane region" description="Helical" evidence="7">
    <location>
        <begin position="251"/>
        <end position="272"/>
    </location>
</feature>
<evidence type="ECO:0000313" key="10">
    <source>
        <dbReference type="Proteomes" id="UP001217476"/>
    </source>
</evidence>
<evidence type="ECO:0000256" key="3">
    <source>
        <dbReference type="ARBA" id="ARBA00022475"/>
    </source>
</evidence>
<protein>
    <submittedName>
        <fullName evidence="9">Carbohydrate ABC transporter permease</fullName>
    </submittedName>
</protein>
<dbReference type="Pfam" id="PF00528">
    <property type="entry name" value="BPD_transp_1"/>
    <property type="match status" value="1"/>
</dbReference>
<dbReference type="GO" id="GO:0005886">
    <property type="term" value="C:plasma membrane"/>
    <property type="evidence" value="ECO:0007669"/>
    <property type="project" value="UniProtKB-SubCell"/>
</dbReference>
<dbReference type="GO" id="GO:0055085">
    <property type="term" value="P:transmembrane transport"/>
    <property type="evidence" value="ECO:0007669"/>
    <property type="project" value="InterPro"/>
</dbReference>
<evidence type="ECO:0000256" key="6">
    <source>
        <dbReference type="ARBA" id="ARBA00023136"/>
    </source>
</evidence>
<comment type="similarity">
    <text evidence="7">Belongs to the binding-protein-dependent transport system permease family.</text>
</comment>
<keyword evidence="2 7" id="KW-0813">Transport</keyword>
<dbReference type="CDD" id="cd06261">
    <property type="entry name" value="TM_PBP2"/>
    <property type="match status" value="1"/>
</dbReference>
<dbReference type="SUPFAM" id="SSF161098">
    <property type="entry name" value="MetI-like"/>
    <property type="match status" value="1"/>
</dbReference>
<dbReference type="PROSITE" id="PS50928">
    <property type="entry name" value="ABC_TM1"/>
    <property type="match status" value="1"/>
</dbReference>
<feature type="transmembrane region" description="Helical" evidence="7">
    <location>
        <begin position="195"/>
        <end position="213"/>
    </location>
</feature>
<feature type="transmembrane region" description="Helical" evidence="7">
    <location>
        <begin position="148"/>
        <end position="166"/>
    </location>
</feature>
<keyword evidence="3" id="KW-1003">Cell membrane</keyword>
<evidence type="ECO:0000256" key="5">
    <source>
        <dbReference type="ARBA" id="ARBA00022989"/>
    </source>
</evidence>
<reference evidence="9" key="1">
    <citation type="submission" date="2023-03" db="EMBL/GenBank/DDBJ databases">
        <title>Andean soil-derived lignocellulolytic bacterial consortium as a source of novel taxa and putative plastic-active enzymes.</title>
        <authorList>
            <person name="Diaz-Garcia L."/>
            <person name="Chuvochina M."/>
            <person name="Feuerriegel G."/>
            <person name="Bunk B."/>
            <person name="Sproer C."/>
            <person name="Streit W.R."/>
            <person name="Rodriguez L.M."/>
            <person name="Overmann J."/>
            <person name="Jimenez D.J."/>
        </authorList>
    </citation>
    <scope>NUCLEOTIDE SEQUENCE</scope>
    <source>
        <strain evidence="9">MAG 4196</strain>
    </source>
</reference>
<evidence type="ECO:0000256" key="2">
    <source>
        <dbReference type="ARBA" id="ARBA00022448"/>
    </source>
</evidence>
<gene>
    <name evidence="9" type="ORF">P0Y65_14000</name>
</gene>
<evidence type="ECO:0000256" key="1">
    <source>
        <dbReference type="ARBA" id="ARBA00004651"/>
    </source>
</evidence>
<dbReference type="PANTHER" id="PTHR43744:SF12">
    <property type="entry name" value="ABC TRANSPORTER PERMEASE PROTEIN MG189-RELATED"/>
    <property type="match status" value="1"/>
</dbReference>
<dbReference type="EMBL" id="CP119312">
    <property type="protein sequence ID" value="WEK03301.1"/>
    <property type="molecule type" value="Genomic_DNA"/>
</dbReference>
<keyword evidence="6 7" id="KW-0472">Membrane</keyword>
<evidence type="ECO:0000259" key="8">
    <source>
        <dbReference type="PROSITE" id="PS50928"/>
    </source>
</evidence>
<dbReference type="AlphaFoldDB" id="A0AAJ5VSF4"/>
<feature type="transmembrane region" description="Helical" evidence="7">
    <location>
        <begin position="83"/>
        <end position="102"/>
    </location>
</feature>
<organism evidence="9 10">
    <name type="scientific">Candidatus Devosia phytovorans</name>
    <dbReference type="NCBI Taxonomy" id="3121372"/>
    <lineage>
        <taxon>Bacteria</taxon>
        <taxon>Pseudomonadati</taxon>
        <taxon>Pseudomonadota</taxon>
        <taxon>Alphaproteobacteria</taxon>
        <taxon>Hyphomicrobiales</taxon>
        <taxon>Devosiaceae</taxon>
        <taxon>Devosia</taxon>
    </lineage>
</organism>